<dbReference type="PIRSF" id="PIRSF001787">
    <property type="entry name" value="TGF-beta"/>
    <property type="match status" value="1"/>
</dbReference>
<dbReference type="GO" id="GO:0003184">
    <property type="term" value="P:pulmonary valve morphogenesis"/>
    <property type="evidence" value="ECO:0007669"/>
    <property type="project" value="Ensembl"/>
</dbReference>
<keyword evidence="3 14" id="KW-0964">Secreted</keyword>
<dbReference type="GO" id="GO:0045726">
    <property type="term" value="P:positive regulation of integrin biosynthetic process"/>
    <property type="evidence" value="ECO:0007669"/>
    <property type="project" value="Ensembl"/>
</dbReference>
<evidence type="ECO:0000259" key="17">
    <source>
        <dbReference type="PROSITE" id="PS51362"/>
    </source>
</evidence>
<feature type="domain" description="TGF-beta family profile" evidence="17">
    <location>
        <begin position="339"/>
        <end position="433"/>
    </location>
</feature>
<dbReference type="GO" id="GO:0033630">
    <property type="term" value="P:positive regulation of cell adhesion mediated by integrin"/>
    <property type="evidence" value="ECO:0007669"/>
    <property type="project" value="Ensembl"/>
</dbReference>
<comment type="function">
    <text evidence="13">Required to maintain the Transforming growth factor beta-2 (TGF-beta-2) chain in a latent state during storage in extracellular matrix. Associates non-covalently with TGF-beta-2 and regulates its activation via interaction with 'milieu molecules', such as LTBP1 and LRRC32/GARP, that control activation of TGF-beta-2.</text>
</comment>
<dbReference type="GO" id="GO:0030307">
    <property type="term" value="P:positive regulation of cell growth"/>
    <property type="evidence" value="ECO:0007669"/>
    <property type="project" value="Ensembl"/>
</dbReference>
<sequence>MHCYLLSVLLTVDLATVALSLSTCSTLDMDQFMRKRIEAIRGQILSKLKLTSPPDEYPEPEEVPPEVISIYNSTRDLLQEKANHRAATCERERSDEEYYAKEVYKIDMQPFYPENAIPPSYYSLYFRIVRFDVSAMEKNASNLVKAEFRVFRLQNTKARVSEQRIELYQVLKSKELSSPGQRYIDSKVVKTRAEGEWLSFDVTEAVHEWLHHRGDKKCSLPSLLHSCPSCSSINSGVFQSNFMCKNQLHSLLCFADRNLGFKISLHCPCCTFVPSNNYIIPNKSEELEARFAGIDDYTYSSGDVKALKSNRKKYSGKTPHLLLMLLPSYRLESQQPSRRKKRALDAAYCFRNVQDNCCLRPLYIDFKRDLGWKWIHEPKGYHANFCAGACPYLWSSDTQHSRVSNEFANFHLLFCNCRLSYVSGNDISTIVQS</sequence>
<accession>A0A674H6E7</accession>
<keyword evidence="4" id="KW-0272">Extracellular matrix</keyword>
<dbReference type="Ensembl" id="ENSTGUT00000021180.1">
    <property type="protein sequence ID" value="ENSTGUP00000030074.1"/>
    <property type="gene ID" value="ENSTGUG00000002825.2"/>
</dbReference>
<dbReference type="GO" id="GO:0005125">
    <property type="term" value="F:cytokine activity"/>
    <property type="evidence" value="ECO:0007669"/>
    <property type="project" value="TreeGrafter"/>
</dbReference>
<dbReference type="GO" id="GO:0050714">
    <property type="term" value="P:positive regulation of protein secretion"/>
    <property type="evidence" value="ECO:0007669"/>
    <property type="project" value="Ensembl"/>
</dbReference>
<dbReference type="GO" id="GO:0062009">
    <property type="term" value="P:secondary palate development"/>
    <property type="evidence" value="ECO:0007669"/>
    <property type="project" value="Ensembl"/>
</dbReference>
<gene>
    <name evidence="18" type="primary">TGFB2</name>
</gene>
<dbReference type="GO" id="GO:0097192">
    <property type="term" value="P:extrinsic apoptotic signaling pathway in absence of ligand"/>
    <property type="evidence" value="ECO:0007669"/>
    <property type="project" value="Ensembl"/>
</dbReference>
<evidence type="ECO:0000313" key="18">
    <source>
        <dbReference type="Ensembl" id="ENSTGUP00000030074.1"/>
    </source>
</evidence>
<proteinExistence type="inferred from homology"/>
<comment type="function">
    <text evidence="11">Precursor of the Latency-associated peptide (LAP) and Transforming growth factor beta-2 (TGF-beta-2) chains, which constitute the regulatory and active subunit of TGF-beta-2, respectively.</text>
</comment>
<reference evidence="18 19" key="1">
    <citation type="journal article" date="2010" name="Nature">
        <title>The genome of a songbird.</title>
        <authorList>
            <person name="Warren W.C."/>
            <person name="Clayton D.F."/>
            <person name="Ellegren H."/>
            <person name="Arnold A.P."/>
            <person name="Hillier L.W."/>
            <person name="Kunstner A."/>
            <person name="Searle S."/>
            <person name="White S."/>
            <person name="Vilella A.J."/>
            <person name="Fairley S."/>
            <person name="Heger A."/>
            <person name="Kong L."/>
            <person name="Ponting C.P."/>
            <person name="Jarvis E.D."/>
            <person name="Mello C.V."/>
            <person name="Minx P."/>
            <person name="Lovell P."/>
            <person name="Velho T.A."/>
            <person name="Ferris M."/>
            <person name="Balakrishnan C.N."/>
            <person name="Sinha S."/>
            <person name="Blatti C."/>
            <person name="London S.E."/>
            <person name="Li Y."/>
            <person name="Lin Y.C."/>
            <person name="George J."/>
            <person name="Sweedler J."/>
            <person name="Southey B."/>
            <person name="Gunaratne P."/>
            <person name="Watson M."/>
            <person name="Nam K."/>
            <person name="Backstrom N."/>
            <person name="Smeds L."/>
            <person name="Nabholz B."/>
            <person name="Itoh Y."/>
            <person name="Whitney O."/>
            <person name="Pfenning A.R."/>
            <person name="Howard J."/>
            <person name="Volker M."/>
            <person name="Skinner B.M."/>
            <person name="Griffin D.K."/>
            <person name="Ye L."/>
            <person name="McLaren W.M."/>
            <person name="Flicek P."/>
            <person name="Quesada V."/>
            <person name="Velasco G."/>
            <person name="Lopez-Otin C."/>
            <person name="Puente X.S."/>
            <person name="Olender T."/>
            <person name="Lancet D."/>
            <person name="Smit A.F."/>
            <person name="Hubley R."/>
            <person name="Konkel M.K."/>
            <person name="Walker J.A."/>
            <person name="Batzer M.A."/>
            <person name="Gu W."/>
            <person name="Pollock D.D."/>
            <person name="Chen L."/>
            <person name="Cheng Z."/>
            <person name="Eichler E.E."/>
            <person name="Stapley J."/>
            <person name="Slate J."/>
            <person name="Ekblom R."/>
            <person name="Birkhead T."/>
            <person name="Burke T."/>
            <person name="Burt D."/>
            <person name="Scharff C."/>
            <person name="Adam I."/>
            <person name="Richard H."/>
            <person name="Sultan M."/>
            <person name="Soldatov A."/>
            <person name="Lehrach H."/>
            <person name="Edwards S.V."/>
            <person name="Yang S.P."/>
            <person name="Li X."/>
            <person name="Graves T."/>
            <person name="Fulton L."/>
            <person name="Nelson J."/>
            <person name="Chinwalla A."/>
            <person name="Hou S."/>
            <person name="Mardis E.R."/>
            <person name="Wilson R.K."/>
        </authorList>
    </citation>
    <scope>NUCLEOTIDE SEQUENCE [LARGE SCALE GENOMIC DNA]</scope>
</reference>
<comment type="subcellular location">
    <subcellularLocation>
        <location evidence="1">Secreted</location>
        <location evidence="1">Extracellular space</location>
        <location evidence="1">Extracellular matrix</location>
    </subcellularLocation>
</comment>
<dbReference type="GO" id="GO:1904888">
    <property type="term" value="P:cranial skeletal system development"/>
    <property type="evidence" value="ECO:0007669"/>
    <property type="project" value="Ensembl"/>
</dbReference>
<dbReference type="GO" id="GO:0048663">
    <property type="term" value="P:neuron fate commitment"/>
    <property type="evidence" value="ECO:0007669"/>
    <property type="project" value="Ensembl"/>
</dbReference>
<evidence type="ECO:0000256" key="4">
    <source>
        <dbReference type="ARBA" id="ARBA00022530"/>
    </source>
</evidence>
<dbReference type="GO" id="GO:0003274">
    <property type="term" value="P:endocardial cushion fusion"/>
    <property type="evidence" value="ECO:0007669"/>
    <property type="project" value="Ensembl"/>
</dbReference>
<evidence type="ECO:0000256" key="8">
    <source>
        <dbReference type="ARBA" id="ARBA00023157"/>
    </source>
</evidence>
<dbReference type="GeneTree" id="ENSGT00940000157390"/>
<dbReference type="GO" id="GO:0007411">
    <property type="term" value="P:axon guidance"/>
    <property type="evidence" value="ECO:0007669"/>
    <property type="project" value="Ensembl"/>
</dbReference>
<dbReference type="GO" id="GO:0034714">
    <property type="term" value="F:type III transforming growth factor beta receptor binding"/>
    <property type="evidence" value="ECO:0007669"/>
    <property type="project" value="Ensembl"/>
</dbReference>
<dbReference type="GO" id="GO:0001843">
    <property type="term" value="P:neural tube closure"/>
    <property type="evidence" value="ECO:0007669"/>
    <property type="project" value="Ensembl"/>
</dbReference>
<dbReference type="GO" id="GO:0003149">
    <property type="term" value="P:membranous septum morphogenesis"/>
    <property type="evidence" value="ECO:0007669"/>
    <property type="project" value="Ensembl"/>
</dbReference>
<dbReference type="GO" id="GO:0003148">
    <property type="term" value="P:outflow tract septum morphogenesis"/>
    <property type="evidence" value="ECO:0007669"/>
    <property type="project" value="Ensembl"/>
</dbReference>
<keyword evidence="6 14" id="KW-0732">Signal</keyword>
<dbReference type="GO" id="GO:0030424">
    <property type="term" value="C:axon"/>
    <property type="evidence" value="ECO:0007669"/>
    <property type="project" value="Ensembl"/>
</dbReference>
<dbReference type="Gene3D" id="2.10.90.10">
    <property type="entry name" value="Cystine-knot cytokines"/>
    <property type="match status" value="1"/>
</dbReference>
<dbReference type="GO" id="GO:0051781">
    <property type="term" value="P:positive regulation of cell division"/>
    <property type="evidence" value="ECO:0007669"/>
    <property type="project" value="UniProtKB-UniRule"/>
</dbReference>
<evidence type="ECO:0000256" key="14">
    <source>
        <dbReference type="PIRNR" id="PIRNR001787"/>
    </source>
</evidence>
<dbReference type="GO" id="GO:1905007">
    <property type="term" value="P:positive regulation of epithelial to mesenchymal transition involved in endocardial cushion formation"/>
    <property type="evidence" value="ECO:0007669"/>
    <property type="project" value="Ensembl"/>
</dbReference>
<dbReference type="PROSITE" id="PS51362">
    <property type="entry name" value="TGF_BETA_2"/>
    <property type="match status" value="1"/>
</dbReference>
<evidence type="ECO:0000256" key="16">
    <source>
        <dbReference type="RuleBase" id="RU000354"/>
    </source>
</evidence>
<dbReference type="GO" id="GO:0032570">
    <property type="term" value="P:response to progesterone"/>
    <property type="evidence" value="ECO:0007669"/>
    <property type="project" value="Ensembl"/>
</dbReference>
<dbReference type="InParanoid" id="A0A674H6E7"/>
<dbReference type="InterPro" id="IPR017948">
    <property type="entry name" value="TGFb_CS"/>
</dbReference>
<dbReference type="GO" id="GO:0008347">
    <property type="term" value="P:glial cell migration"/>
    <property type="evidence" value="ECO:0007669"/>
    <property type="project" value="Ensembl"/>
</dbReference>
<dbReference type="GO" id="GO:0048566">
    <property type="term" value="P:embryonic digestive tract development"/>
    <property type="evidence" value="ECO:0007669"/>
    <property type="project" value="Ensembl"/>
</dbReference>
<comment type="subunit">
    <text evidence="14">Homodimer; disulfide-linked.</text>
</comment>
<dbReference type="GO" id="GO:0030199">
    <property type="term" value="P:collagen fibril organization"/>
    <property type="evidence" value="ECO:0007669"/>
    <property type="project" value="Ensembl"/>
</dbReference>
<evidence type="ECO:0000256" key="1">
    <source>
        <dbReference type="ARBA" id="ARBA00004498"/>
    </source>
</evidence>
<dbReference type="GO" id="GO:0001540">
    <property type="term" value="F:amyloid-beta binding"/>
    <property type="evidence" value="ECO:0007669"/>
    <property type="project" value="Ensembl"/>
</dbReference>
<dbReference type="GO" id="GO:0060038">
    <property type="term" value="P:cardiac muscle cell proliferation"/>
    <property type="evidence" value="ECO:0007669"/>
    <property type="project" value="Ensembl"/>
</dbReference>
<dbReference type="GO" id="GO:1904238">
    <property type="term" value="P:pericyte cell differentiation"/>
    <property type="evidence" value="ECO:0007669"/>
    <property type="project" value="Ensembl"/>
</dbReference>
<evidence type="ECO:0000256" key="13">
    <source>
        <dbReference type="ARBA" id="ARBA00045656"/>
    </source>
</evidence>
<dbReference type="GO" id="GO:0042416">
    <property type="term" value="P:dopamine biosynthetic process"/>
    <property type="evidence" value="ECO:0007669"/>
    <property type="project" value="Ensembl"/>
</dbReference>
<reference evidence="18" key="2">
    <citation type="submission" date="2025-08" db="UniProtKB">
        <authorList>
            <consortium name="Ensembl"/>
        </authorList>
    </citation>
    <scope>IDENTIFICATION</scope>
</reference>
<dbReference type="GO" id="GO:0016525">
    <property type="term" value="P:negative regulation of angiogenesis"/>
    <property type="evidence" value="ECO:0007669"/>
    <property type="project" value="Ensembl"/>
</dbReference>
<feature type="disulfide bond" evidence="15">
    <location>
        <begin position="349"/>
        <end position="358"/>
    </location>
</feature>
<dbReference type="AlphaFoldDB" id="A0A674H6E7"/>
<evidence type="ECO:0000256" key="3">
    <source>
        <dbReference type="ARBA" id="ARBA00022525"/>
    </source>
</evidence>
<dbReference type="GO" id="GO:0003222">
    <property type="term" value="P:ventricular trabecula myocardium morphogenesis"/>
    <property type="evidence" value="ECO:0007669"/>
    <property type="project" value="Ensembl"/>
</dbReference>
<dbReference type="GO" id="GO:1902256">
    <property type="term" value="P:regulation of apoptotic process involved in outflow tract morphogenesis"/>
    <property type="evidence" value="ECO:0007669"/>
    <property type="project" value="Ensembl"/>
</dbReference>
<dbReference type="GO" id="GO:0060391">
    <property type="term" value="P:positive regulation of SMAD protein signal transduction"/>
    <property type="evidence" value="ECO:0007669"/>
    <property type="project" value="Ensembl"/>
</dbReference>
<dbReference type="Pfam" id="PF00019">
    <property type="entry name" value="TGF_beta"/>
    <property type="match status" value="1"/>
</dbReference>
<dbReference type="PANTHER" id="PTHR11848">
    <property type="entry name" value="TGF-BETA FAMILY"/>
    <property type="match status" value="1"/>
</dbReference>
<dbReference type="GO" id="GO:0001974">
    <property type="term" value="P:blood vessel remodeling"/>
    <property type="evidence" value="ECO:0007669"/>
    <property type="project" value="Ensembl"/>
</dbReference>
<dbReference type="InterPro" id="IPR029034">
    <property type="entry name" value="Cystine-knot_cytokine"/>
</dbReference>
<evidence type="ECO:0000256" key="6">
    <source>
        <dbReference type="ARBA" id="ARBA00022729"/>
    </source>
</evidence>
<dbReference type="GO" id="GO:0048103">
    <property type="term" value="P:somatic stem cell division"/>
    <property type="evidence" value="ECO:0007669"/>
    <property type="project" value="Ensembl"/>
</dbReference>
<dbReference type="GO" id="GO:0031012">
    <property type="term" value="C:extracellular matrix"/>
    <property type="evidence" value="ECO:0007669"/>
    <property type="project" value="Ensembl"/>
</dbReference>
<dbReference type="GO" id="GO:0001502">
    <property type="term" value="P:cartilage condensation"/>
    <property type="evidence" value="ECO:0007669"/>
    <property type="project" value="Ensembl"/>
</dbReference>
<keyword evidence="8 15" id="KW-1015">Disulfide bond</keyword>
<evidence type="ECO:0000256" key="2">
    <source>
        <dbReference type="ARBA" id="ARBA00006656"/>
    </source>
</evidence>
<dbReference type="GO" id="GO:0051891">
    <property type="term" value="P:positive regulation of cardioblast differentiation"/>
    <property type="evidence" value="ECO:0007669"/>
    <property type="project" value="Ensembl"/>
</dbReference>
<dbReference type="GO" id="GO:0003407">
    <property type="term" value="P:neural retina development"/>
    <property type="evidence" value="ECO:0007669"/>
    <property type="project" value="Ensembl"/>
</dbReference>
<keyword evidence="10 14" id="KW-0497">Mitogen</keyword>
<evidence type="ECO:0000256" key="10">
    <source>
        <dbReference type="ARBA" id="ARBA00023246"/>
    </source>
</evidence>
<dbReference type="SMART" id="SM00204">
    <property type="entry name" value="TGFB"/>
    <property type="match status" value="1"/>
</dbReference>
<dbReference type="GO" id="GO:0060317">
    <property type="term" value="P:cardiac epithelial to mesenchymal transition"/>
    <property type="evidence" value="ECO:0007669"/>
    <property type="project" value="Ensembl"/>
</dbReference>
<dbReference type="GO" id="GO:0030326">
    <property type="term" value="P:embryonic limb morphogenesis"/>
    <property type="evidence" value="ECO:0007669"/>
    <property type="project" value="Ensembl"/>
</dbReference>
<dbReference type="GO" id="GO:0045823">
    <property type="term" value="P:positive regulation of heart contraction"/>
    <property type="evidence" value="ECO:0007669"/>
    <property type="project" value="Ensembl"/>
</dbReference>
<dbReference type="PRINTS" id="PR01425">
    <property type="entry name" value="TGFBETA2"/>
</dbReference>
<dbReference type="GO" id="GO:0010936">
    <property type="term" value="P:negative regulation of macrophage cytokine production"/>
    <property type="evidence" value="ECO:0007669"/>
    <property type="project" value="Ensembl"/>
</dbReference>
<dbReference type="InterPro" id="IPR016319">
    <property type="entry name" value="TGF-beta"/>
</dbReference>
<keyword evidence="9" id="KW-0325">Glycoprotein</keyword>
<dbReference type="GO" id="GO:0046580">
    <property type="term" value="P:negative regulation of Ras protein signal transduction"/>
    <property type="evidence" value="ECO:0007669"/>
    <property type="project" value="Ensembl"/>
</dbReference>
<dbReference type="GO" id="GO:0006924">
    <property type="term" value="P:activation-induced cell death of T cells"/>
    <property type="evidence" value="ECO:0007669"/>
    <property type="project" value="Ensembl"/>
</dbReference>
<evidence type="ECO:0000256" key="7">
    <source>
        <dbReference type="ARBA" id="ARBA00023030"/>
    </source>
</evidence>
<dbReference type="GO" id="GO:0010634">
    <property type="term" value="P:positive regulation of epithelial cell migration"/>
    <property type="evidence" value="ECO:0007669"/>
    <property type="project" value="Ensembl"/>
</dbReference>
<dbReference type="GO" id="GO:0042803">
    <property type="term" value="F:protein homodimerization activity"/>
    <property type="evidence" value="ECO:0007669"/>
    <property type="project" value="Ensembl"/>
</dbReference>
<dbReference type="GO" id="GO:0030097">
    <property type="term" value="P:hemopoiesis"/>
    <property type="evidence" value="ECO:0007669"/>
    <property type="project" value="Ensembl"/>
</dbReference>
<dbReference type="GO" id="GO:0045216">
    <property type="term" value="P:cell-cell junction organization"/>
    <property type="evidence" value="ECO:0007669"/>
    <property type="project" value="Ensembl"/>
</dbReference>
<dbReference type="Pfam" id="PF00688">
    <property type="entry name" value="TGFb_propeptide"/>
    <property type="match status" value="1"/>
</dbReference>
<dbReference type="InterPro" id="IPR015615">
    <property type="entry name" value="TGF-beta-rel"/>
</dbReference>
<dbReference type="GO" id="GO:1903701">
    <property type="term" value="P:substantia propria of cornea development"/>
    <property type="evidence" value="ECO:0007669"/>
    <property type="project" value="Ensembl"/>
</dbReference>
<dbReference type="GO" id="GO:0032956">
    <property type="term" value="P:regulation of actin cytoskeleton organization"/>
    <property type="evidence" value="ECO:0007669"/>
    <property type="project" value="Ensembl"/>
</dbReference>
<dbReference type="GO" id="GO:0009611">
    <property type="term" value="P:response to wounding"/>
    <property type="evidence" value="ECO:0007669"/>
    <property type="project" value="Ensembl"/>
</dbReference>
<name>A0A674H6E7_TAEGU</name>
<dbReference type="GO" id="GO:0005114">
    <property type="term" value="F:type II transforming growth factor beta receptor binding"/>
    <property type="evidence" value="ECO:0007669"/>
    <property type="project" value="Ensembl"/>
</dbReference>
<dbReference type="InterPro" id="IPR001111">
    <property type="entry name" value="TGF-b_propeptide"/>
</dbReference>
<dbReference type="Proteomes" id="UP000007754">
    <property type="component" value="Chromosome 3"/>
</dbReference>
<comment type="function">
    <text evidence="12">Multifunctional protein that regulates various processes such as angiogenesis and heart development. Activation into mature form follows different steps: following cleavage of the proprotein in the Golgi apparatus, Latency-associated peptide (LAP) and Transforming growth factor beta-2 (TGF-beta-2) chains remain non-covalently linked rendering TGF-beta-2 inactive during storage in extracellular matrix. At the same time, LAP chain interacts with 'milieu molecules', such as LTBP1 and LRRC32/GARP, that control activation of TGF-beta-2 and maintain it in a latent state during storage in extracellular milieus. Once activated following release of LAP, TGF-beta-2 acts by binding to TGF-beta receptors (TGFBR1 and TGFBR2), which transduce signal.</text>
</comment>
<evidence type="ECO:0000313" key="19">
    <source>
        <dbReference type="Proteomes" id="UP000007754"/>
    </source>
</evidence>
<evidence type="ECO:0000256" key="12">
    <source>
        <dbReference type="ARBA" id="ARBA00045470"/>
    </source>
</evidence>
<dbReference type="GO" id="GO:0032909">
    <property type="term" value="P:regulation of transforming growth factor beta2 production"/>
    <property type="evidence" value="ECO:0007669"/>
    <property type="project" value="Ensembl"/>
</dbReference>
<keyword evidence="7 14" id="KW-0339">Growth factor</keyword>
<dbReference type="GO" id="GO:0032874">
    <property type="term" value="P:positive regulation of stress-activated MAPK cascade"/>
    <property type="evidence" value="ECO:0007669"/>
    <property type="project" value="Ensembl"/>
</dbReference>
<evidence type="ECO:0000256" key="15">
    <source>
        <dbReference type="PIRSR" id="PIRSR001787-1"/>
    </source>
</evidence>
<dbReference type="GO" id="GO:0005768">
    <property type="term" value="C:endosome"/>
    <property type="evidence" value="ECO:0007669"/>
    <property type="project" value="Ensembl"/>
</dbReference>
<dbReference type="GO" id="GO:0045787">
    <property type="term" value="P:positive regulation of cell cycle"/>
    <property type="evidence" value="ECO:0007669"/>
    <property type="project" value="Ensembl"/>
</dbReference>
<protein>
    <recommendedName>
        <fullName evidence="14">Transforming growth factor beta</fullName>
    </recommendedName>
</protein>
<keyword evidence="19" id="KW-1185">Reference proteome</keyword>
<dbReference type="GO" id="GO:0003215">
    <property type="term" value="P:cardiac right ventricle morphogenesis"/>
    <property type="evidence" value="ECO:0007669"/>
    <property type="project" value="Ensembl"/>
</dbReference>
<dbReference type="GO" id="GO:0035910">
    <property type="term" value="P:ascending aorta morphogenesis"/>
    <property type="evidence" value="ECO:0007669"/>
    <property type="project" value="Ensembl"/>
</dbReference>
<dbReference type="GO" id="GO:0008083">
    <property type="term" value="F:growth factor activity"/>
    <property type="evidence" value="ECO:0007669"/>
    <property type="project" value="UniProtKB-UniRule"/>
</dbReference>
<dbReference type="PANTHER" id="PTHR11848:SF141">
    <property type="entry name" value="TRANSFORMING GROWTH FACTOR BETA-2 PROPROTEIN"/>
    <property type="match status" value="1"/>
</dbReference>
<organism evidence="18 19">
    <name type="scientific">Taeniopygia guttata</name>
    <name type="common">Zebra finch</name>
    <name type="synonym">Poephila guttata</name>
    <dbReference type="NCBI Taxonomy" id="59729"/>
    <lineage>
        <taxon>Eukaryota</taxon>
        <taxon>Metazoa</taxon>
        <taxon>Chordata</taxon>
        <taxon>Craniata</taxon>
        <taxon>Vertebrata</taxon>
        <taxon>Euteleostomi</taxon>
        <taxon>Archelosauria</taxon>
        <taxon>Archosauria</taxon>
        <taxon>Dinosauria</taxon>
        <taxon>Saurischia</taxon>
        <taxon>Theropoda</taxon>
        <taxon>Coelurosauria</taxon>
        <taxon>Aves</taxon>
        <taxon>Neognathae</taxon>
        <taxon>Neoaves</taxon>
        <taxon>Telluraves</taxon>
        <taxon>Australaves</taxon>
        <taxon>Passeriformes</taxon>
        <taxon>Passeroidea</taxon>
        <taxon>Estrildidae</taxon>
        <taxon>Estrildinae</taxon>
        <taxon>Taeniopygia</taxon>
    </lineage>
</organism>
<dbReference type="GO" id="GO:0061037">
    <property type="term" value="P:negative regulation of cartilage development"/>
    <property type="evidence" value="ECO:0007669"/>
    <property type="project" value="Ensembl"/>
</dbReference>
<evidence type="ECO:0000256" key="5">
    <source>
        <dbReference type="ARBA" id="ARBA00022685"/>
    </source>
</evidence>
<dbReference type="GO" id="GO:0030308">
    <property type="term" value="P:negative regulation of cell growth"/>
    <property type="evidence" value="ECO:0007669"/>
    <property type="project" value="Ensembl"/>
</dbReference>
<dbReference type="GO" id="GO:1902895">
    <property type="term" value="P:positive regulation of miRNA transcription"/>
    <property type="evidence" value="ECO:0007669"/>
    <property type="project" value="Ensembl"/>
</dbReference>
<dbReference type="GO" id="GO:0001822">
    <property type="term" value="P:kidney development"/>
    <property type="evidence" value="ECO:0007669"/>
    <property type="project" value="Ensembl"/>
</dbReference>
<dbReference type="GO" id="GO:1905006">
    <property type="term" value="P:negative regulation of epithelial to mesenchymal transition involved in endocardial cushion formation"/>
    <property type="evidence" value="ECO:0007669"/>
    <property type="project" value="Ensembl"/>
</dbReference>
<dbReference type="GO" id="GO:1900182">
    <property type="term" value="P:positive regulation of protein localization to nucleus"/>
    <property type="evidence" value="ECO:0007669"/>
    <property type="project" value="Ensembl"/>
</dbReference>
<dbReference type="GO" id="GO:0010002">
    <property type="term" value="P:cardioblast differentiation"/>
    <property type="evidence" value="ECO:0007669"/>
    <property type="project" value="Ensembl"/>
</dbReference>
<dbReference type="GO" id="GO:0045747">
    <property type="term" value="P:positive regulation of Notch signaling pathway"/>
    <property type="evidence" value="ECO:0007669"/>
    <property type="project" value="Ensembl"/>
</dbReference>
<dbReference type="GO" id="GO:0030855">
    <property type="term" value="P:epithelial cell differentiation"/>
    <property type="evidence" value="ECO:0007669"/>
    <property type="project" value="Ensembl"/>
</dbReference>
<dbReference type="GO" id="GO:0050680">
    <property type="term" value="P:negative regulation of epithelial cell proliferation"/>
    <property type="evidence" value="ECO:0007669"/>
    <property type="project" value="Ensembl"/>
</dbReference>
<dbReference type="GO" id="GO:0003181">
    <property type="term" value="P:atrioventricular valve morphogenesis"/>
    <property type="evidence" value="ECO:0007669"/>
    <property type="project" value="Ensembl"/>
</dbReference>
<dbReference type="GO" id="GO:2001241">
    <property type="term" value="P:positive regulation of extrinsic apoptotic signaling pathway in absence of ligand"/>
    <property type="evidence" value="ECO:0007669"/>
    <property type="project" value="Ensembl"/>
</dbReference>
<dbReference type="GO" id="GO:0090091">
    <property type="term" value="P:positive regulation of extracellular matrix disassembly"/>
    <property type="evidence" value="ECO:0007669"/>
    <property type="project" value="Ensembl"/>
</dbReference>
<comment type="similarity">
    <text evidence="2 14 16">Belongs to the TGF-beta family.</text>
</comment>
<evidence type="ECO:0000256" key="9">
    <source>
        <dbReference type="ARBA" id="ARBA00023180"/>
    </source>
</evidence>
<dbReference type="Gene3D" id="2.60.120.970">
    <property type="match status" value="2"/>
</dbReference>
<dbReference type="GO" id="GO:0048839">
    <property type="term" value="P:inner ear development"/>
    <property type="evidence" value="ECO:0007669"/>
    <property type="project" value="Ensembl"/>
</dbReference>
<dbReference type="FunCoup" id="A0A674H6E7">
    <property type="interactions" value="171"/>
</dbReference>
<dbReference type="GO" id="GO:0008584">
    <property type="term" value="P:male gonad development"/>
    <property type="evidence" value="ECO:0007669"/>
    <property type="project" value="Ensembl"/>
</dbReference>
<dbReference type="FunFam" id="2.60.120.970:FF:000006">
    <property type="entry name" value="Transforming growth factor beta"/>
    <property type="match status" value="1"/>
</dbReference>
<dbReference type="GO" id="GO:0007179">
    <property type="term" value="P:transforming growth factor beta receptor signaling pathway"/>
    <property type="evidence" value="ECO:0007669"/>
    <property type="project" value="Ensembl"/>
</dbReference>
<dbReference type="GO" id="GO:0003289">
    <property type="term" value="P:atrial septum primum morphogenesis"/>
    <property type="evidence" value="ECO:0007669"/>
    <property type="project" value="Ensembl"/>
</dbReference>
<dbReference type="GO" id="GO:0008284">
    <property type="term" value="P:positive regulation of cell population proliferation"/>
    <property type="evidence" value="ECO:0007669"/>
    <property type="project" value="Ensembl"/>
</dbReference>
<dbReference type="SUPFAM" id="SSF57501">
    <property type="entry name" value="Cystine-knot cytokines"/>
    <property type="match status" value="1"/>
</dbReference>
<dbReference type="GO" id="GO:0043525">
    <property type="term" value="P:positive regulation of neuron apoptotic process"/>
    <property type="evidence" value="ECO:0007669"/>
    <property type="project" value="Ensembl"/>
</dbReference>
<dbReference type="InterPro" id="IPR001839">
    <property type="entry name" value="TGF-b_C"/>
</dbReference>
<dbReference type="PROSITE" id="PS00250">
    <property type="entry name" value="TGF_BETA_1"/>
    <property type="match status" value="1"/>
</dbReference>
<feature type="signal peptide" evidence="14">
    <location>
        <begin position="1"/>
        <end position="20"/>
    </location>
</feature>
<feature type="chain" id="PRO_5025721568" description="Transforming growth factor beta" evidence="14">
    <location>
        <begin position="21"/>
        <end position="433"/>
    </location>
</feature>
<dbReference type="GO" id="GO:0007435">
    <property type="term" value="P:salivary gland morphogenesis"/>
    <property type="evidence" value="ECO:0007669"/>
    <property type="project" value="Ensembl"/>
</dbReference>
<dbReference type="GO" id="GO:0005615">
    <property type="term" value="C:extracellular space"/>
    <property type="evidence" value="ECO:0007669"/>
    <property type="project" value="UniProtKB-UniRule"/>
</dbReference>
<dbReference type="InterPro" id="IPR003940">
    <property type="entry name" value="TGFb2"/>
</dbReference>
<reference evidence="18" key="3">
    <citation type="submission" date="2025-09" db="UniProtKB">
        <authorList>
            <consortium name="Ensembl"/>
        </authorList>
    </citation>
    <scope>IDENTIFICATION</scope>
</reference>
<dbReference type="GO" id="GO:0043025">
    <property type="term" value="C:neuronal cell body"/>
    <property type="evidence" value="ECO:0007669"/>
    <property type="project" value="Ensembl"/>
</dbReference>
<dbReference type="GO" id="GO:0010628">
    <property type="term" value="P:positive regulation of gene expression"/>
    <property type="evidence" value="ECO:0007669"/>
    <property type="project" value="Ensembl"/>
</dbReference>
<evidence type="ECO:0000256" key="11">
    <source>
        <dbReference type="ARBA" id="ARBA00034081"/>
    </source>
</evidence>
<dbReference type="GO" id="GO:0070237">
    <property type="term" value="P:positive regulation of activation-induced cell death of T cells"/>
    <property type="evidence" value="ECO:0007669"/>
    <property type="project" value="Ensembl"/>
</dbReference>
<dbReference type="GO" id="GO:0060325">
    <property type="term" value="P:face morphogenesis"/>
    <property type="evidence" value="ECO:0007669"/>
    <property type="project" value="Ensembl"/>
</dbReference>
<dbReference type="GO" id="GO:0051897">
    <property type="term" value="P:positive regulation of phosphatidylinositol 3-kinase/protein kinase B signal transduction"/>
    <property type="evidence" value="ECO:0007669"/>
    <property type="project" value="Ensembl"/>
</dbReference>
<keyword evidence="5" id="KW-0165">Cleavage on pair of basic residues</keyword>
<dbReference type="GO" id="GO:0001666">
    <property type="term" value="P:response to hypoxia"/>
    <property type="evidence" value="ECO:0007669"/>
    <property type="project" value="Ensembl"/>
</dbReference>
<dbReference type="PRINTS" id="PR01423">
    <property type="entry name" value="TGFBETA"/>
</dbReference>
<dbReference type="GO" id="GO:0061626">
    <property type="term" value="P:pharyngeal arch artery morphogenesis"/>
    <property type="evidence" value="ECO:0007669"/>
    <property type="project" value="Ensembl"/>
</dbReference>